<dbReference type="EC" id="2.-.-.-" evidence="12"/>
<comment type="subcellular location">
    <subcellularLocation>
        <location evidence="1 12">Endoplasmic reticulum membrane</location>
        <topology evidence="1 12">Multi-pass membrane protein</topology>
    </subcellularLocation>
</comment>
<dbReference type="OrthoDB" id="2748310at2759"/>
<evidence type="ECO:0000313" key="15">
    <source>
        <dbReference type="Proteomes" id="UP000183832"/>
    </source>
</evidence>
<feature type="transmembrane region" description="Helical" evidence="12">
    <location>
        <begin position="599"/>
        <end position="620"/>
    </location>
</feature>
<proteinExistence type="inferred from homology"/>
<feature type="transmembrane region" description="Helical" evidence="12">
    <location>
        <begin position="858"/>
        <end position="878"/>
    </location>
</feature>
<evidence type="ECO:0000259" key="13">
    <source>
        <dbReference type="Pfam" id="PF04987"/>
    </source>
</evidence>
<keyword evidence="9 12" id="KW-1133">Transmembrane helix</keyword>
<evidence type="ECO:0000313" key="14">
    <source>
        <dbReference type="EMBL" id="CRK91121.1"/>
    </source>
</evidence>
<keyword evidence="11" id="KW-0325">Glycoprotein</keyword>
<keyword evidence="5 12" id="KW-0337">GPI-anchor biosynthesis</keyword>
<dbReference type="STRING" id="568069.A0A1J1HYA9"/>
<dbReference type="Proteomes" id="UP000183832">
    <property type="component" value="Unassembled WGS sequence"/>
</dbReference>
<dbReference type="InterPro" id="IPR007070">
    <property type="entry name" value="GPI_EtnP_transferase_1"/>
</dbReference>
<feature type="transmembrane region" description="Helical" evidence="12">
    <location>
        <begin position="436"/>
        <end position="455"/>
    </location>
</feature>
<keyword evidence="15" id="KW-1185">Reference proteome</keyword>
<dbReference type="InterPro" id="IPR017852">
    <property type="entry name" value="GPI_EtnP_transferase_1_C"/>
</dbReference>
<feature type="domain" description="GPI ethanolamine phosphate transferase 1 C-terminal" evidence="13">
    <location>
        <begin position="423"/>
        <end position="851"/>
    </location>
</feature>
<evidence type="ECO:0000256" key="8">
    <source>
        <dbReference type="ARBA" id="ARBA00022824"/>
    </source>
</evidence>
<evidence type="ECO:0000256" key="3">
    <source>
        <dbReference type="ARBA" id="ARBA00008400"/>
    </source>
</evidence>
<dbReference type="GO" id="GO:0051377">
    <property type="term" value="F:mannose-ethanolamine phosphotransferase activity"/>
    <property type="evidence" value="ECO:0007669"/>
    <property type="project" value="UniProtKB-UniRule"/>
</dbReference>
<feature type="transmembrane region" description="Helical" evidence="12">
    <location>
        <begin position="547"/>
        <end position="565"/>
    </location>
</feature>
<comment type="function">
    <text evidence="12">Ethanolamine phosphate transferase involved in glycosylphosphatidylinositol-anchor biosynthesis. Transfers ethanolamine phosphate to the first alpha-1,4-linked mannose of the glycosylphosphatidylinositol precursor of GPI-anchor.</text>
</comment>
<evidence type="ECO:0000256" key="7">
    <source>
        <dbReference type="ARBA" id="ARBA00022692"/>
    </source>
</evidence>
<reference evidence="14 15" key="1">
    <citation type="submission" date="2015-04" db="EMBL/GenBank/DDBJ databases">
        <authorList>
            <person name="Syromyatnikov M.Y."/>
            <person name="Popov V.N."/>
        </authorList>
    </citation>
    <scope>NUCLEOTIDE SEQUENCE [LARGE SCALE GENOMIC DNA]</scope>
</reference>
<feature type="transmembrane region" description="Helical" evidence="12">
    <location>
        <begin position="751"/>
        <end position="772"/>
    </location>
</feature>
<feature type="transmembrane region" description="Helical" evidence="12">
    <location>
        <begin position="490"/>
        <end position="511"/>
    </location>
</feature>
<dbReference type="Pfam" id="PF01663">
    <property type="entry name" value="Phosphodiest"/>
    <property type="match status" value="1"/>
</dbReference>
<name>A0A1J1HYA9_9DIPT</name>
<evidence type="ECO:0000256" key="10">
    <source>
        <dbReference type="ARBA" id="ARBA00023136"/>
    </source>
</evidence>
<protein>
    <recommendedName>
        <fullName evidence="4 12">GPI ethanolamine phosphate transferase 1</fullName>
        <ecNumber evidence="12">2.-.-.-</ecNumber>
    </recommendedName>
</protein>
<comment type="similarity">
    <text evidence="3 12">Belongs to the PIGG/PIGN/PIGO family. PIGN subfamily.</text>
</comment>
<dbReference type="CDD" id="cd16020">
    <property type="entry name" value="GPI_EPT_1"/>
    <property type="match status" value="1"/>
</dbReference>
<feature type="transmembrane region" description="Helical" evidence="12">
    <location>
        <begin position="627"/>
        <end position="648"/>
    </location>
</feature>
<dbReference type="EMBL" id="CVRI01000020">
    <property type="protein sequence ID" value="CRK91121.1"/>
    <property type="molecule type" value="Genomic_DNA"/>
</dbReference>
<feature type="transmembrane region" description="Helical" evidence="12">
    <location>
        <begin position="577"/>
        <end position="593"/>
    </location>
</feature>
<evidence type="ECO:0000256" key="2">
    <source>
        <dbReference type="ARBA" id="ARBA00004687"/>
    </source>
</evidence>
<dbReference type="Pfam" id="PF04987">
    <property type="entry name" value="PigN"/>
    <property type="match status" value="1"/>
</dbReference>
<feature type="transmembrane region" description="Helical" evidence="12">
    <location>
        <begin position="792"/>
        <end position="816"/>
    </location>
</feature>
<evidence type="ECO:0000256" key="6">
    <source>
        <dbReference type="ARBA" id="ARBA00022679"/>
    </source>
</evidence>
<feature type="transmembrane region" description="Helical" evidence="12">
    <location>
        <begin position="660"/>
        <end position="678"/>
    </location>
</feature>
<dbReference type="UniPathway" id="UPA00196"/>
<sequence>MKSLILLSLLLHVLFLLSIFYIYFRSIITPGLSPLNDLDNPPAKRLVLIVADGLRAESFFEHNLNRTKYLKHILLTRGICGVSHTHVPTESRPGHVALIAGVYEDPSSIFKGWKENPVTFDSVFNRSEKTFAWGSPDILPMFSKGATPDKVIIDSYKSEDEVFSISAHSYLLDQWVFEKVKTFLNREKFMKEIKKKRKVIFFLHLLGMDTSGHIHKPHSIRYTENLKFVDRGISEVVKLFENVFDDNETAFIFTSDHGMTNRGAHGSGSRHETETPFLAWGAGVNFWSPASENFVTRNFLTIDGQKIPRYDIEQADAAPLMSTLLGIPVPTNNFGKLPYMYPNVSNVYLANAFANNAYQLHAIYQSFHKNSRERTFDFSFNPNEKIIEDEVTFLDEQIRLSFTLKDYDDIIVKSNKFITLLLNGIDFYQMYYKNELLLAVTISIVGWIALLYLYIMTSEMTLRIEEKYLKIGSFLIIVIATYNFCQKVPIQAIGYFLLPIIIWMIVLSNNRRKALQSFMTNKHHILTALMCIIAAEFLVFSFFQRKILSLLLLGYSGIVTTYAIRKNLQPKLKVFKYFSSAVCLGIFPLLKVVEKDTKNLFLLALGTVFWIFRSMDYVYLKRYDRTSVVQTVLLFCGGLFVLFLVFHLEAGNDLEDYQRIISWIVLISPFVTFWGSVNMEIRLKAIGNGLCLPFILMSLSYEPLFLISFYSHIMSWVEMELVLFRRSKQLKDFKFEHLKDNRRREIDINDVRCVLVFMLYLMISFFGTGNMATISSFDPNWVRCLVTTFSPFLMTALIIFKLSIPINLLSCCYRALHIALRADARKMFIMMLVICDIMCLNFLYLVKNKGSWLEIGTSLSHFIIMETAVLVLILFYGLSQFFTTLKIFPSQTFKID</sequence>
<evidence type="ECO:0000256" key="4">
    <source>
        <dbReference type="ARBA" id="ARBA00020831"/>
    </source>
</evidence>
<feature type="transmembrane region" description="Helical" evidence="12">
    <location>
        <begin position="828"/>
        <end position="846"/>
    </location>
</feature>
<keyword evidence="10 12" id="KW-0472">Membrane</keyword>
<dbReference type="Gene3D" id="3.40.720.10">
    <property type="entry name" value="Alkaline Phosphatase, subunit A"/>
    <property type="match status" value="2"/>
</dbReference>
<dbReference type="GO" id="GO:0005789">
    <property type="term" value="C:endoplasmic reticulum membrane"/>
    <property type="evidence" value="ECO:0007669"/>
    <property type="project" value="UniProtKB-SubCell"/>
</dbReference>
<keyword evidence="7 12" id="KW-0812">Transmembrane</keyword>
<accession>A0A1J1HYA9</accession>
<dbReference type="InterPro" id="IPR037671">
    <property type="entry name" value="PIGN_N"/>
</dbReference>
<gene>
    <name evidence="14" type="ORF">CLUMA_CG004809</name>
</gene>
<organism evidence="14 15">
    <name type="scientific">Clunio marinus</name>
    <dbReference type="NCBI Taxonomy" id="568069"/>
    <lineage>
        <taxon>Eukaryota</taxon>
        <taxon>Metazoa</taxon>
        <taxon>Ecdysozoa</taxon>
        <taxon>Arthropoda</taxon>
        <taxon>Hexapoda</taxon>
        <taxon>Insecta</taxon>
        <taxon>Pterygota</taxon>
        <taxon>Neoptera</taxon>
        <taxon>Endopterygota</taxon>
        <taxon>Diptera</taxon>
        <taxon>Nematocera</taxon>
        <taxon>Chironomoidea</taxon>
        <taxon>Chironomidae</taxon>
        <taxon>Clunio</taxon>
    </lineage>
</organism>
<dbReference type="PANTHER" id="PTHR12250">
    <property type="entry name" value="PHOSPHATIDYLINOSITOL GLYCAN, CLASS N"/>
    <property type="match status" value="1"/>
</dbReference>
<keyword evidence="6 12" id="KW-0808">Transferase</keyword>
<dbReference type="InterPro" id="IPR002591">
    <property type="entry name" value="Phosphodiest/P_Trfase"/>
</dbReference>
<evidence type="ECO:0000256" key="12">
    <source>
        <dbReference type="RuleBase" id="RU367138"/>
    </source>
</evidence>
<keyword evidence="8 12" id="KW-0256">Endoplasmic reticulum</keyword>
<evidence type="ECO:0000256" key="9">
    <source>
        <dbReference type="ARBA" id="ARBA00022989"/>
    </source>
</evidence>
<dbReference type="SUPFAM" id="SSF53649">
    <property type="entry name" value="Alkaline phosphatase-like"/>
    <property type="match status" value="1"/>
</dbReference>
<evidence type="ECO:0000256" key="1">
    <source>
        <dbReference type="ARBA" id="ARBA00004477"/>
    </source>
</evidence>
<evidence type="ECO:0000256" key="11">
    <source>
        <dbReference type="ARBA" id="ARBA00023180"/>
    </source>
</evidence>
<comment type="pathway">
    <text evidence="2 12">Glycolipid biosynthesis; glycosylphosphatidylinositol-anchor biosynthesis.</text>
</comment>
<dbReference type="PANTHER" id="PTHR12250:SF0">
    <property type="entry name" value="GPI ETHANOLAMINE PHOSPHATE TRANSFERASE 1"/>
    <property type="match status" value="1"/>
</dbReference>
<feature type="transmembrane region" description="Helical" evidence="12">
    <location>
        <begin position="467"/>
        <end position="484"/>
    </location>
</feature>
<feature type="transmembrane region" description="Helical" evidence="12">
    <location>
        <begin position="523"/>
        <end position="541"/>
    </location>
</feature>
<evidence type="ECO:0000256" key="5">
    <source>
        <dbReference type="ARBA" id="ARBA00022502"/>
    </source>
</evidence>
<dbReference type="AlphaFoldDB" id="A0A1J1HYA9"/>
<dbReference type="GO" id="GO:0006506">
    <property type="term" value="P:GPI anchor biosynthetic process"/>
    <property type="evidence" value="ECO:0007669"/>
    <property type="project" value="UniProtKB-UniPathway"/>
</dbReference>
<dbReference type="InterPro" id="IPR017850">
    <property type="entry name" value="Alkaline_phosphatase_core_sf"/>
</dbReference>